<proteinExistence type="predicted"/>
<feature type="transmembrane region" description="Helical" evidence="7">
    <location>
        <begin position="150"/>
        <end position="171"/>
    </location>
</feature>
<keyword evidence="5 7" id="KW-0472">Membrane</keyword>
<feature type="transmembrane region" description="Helical" evidence="7">
    <location>
        <begin position="183"/>
        <end position="205"/>
    </location>
</feature>
<feature type="transmembrane region" description="Helical" evidence="7">
    <location>
        <begin position="217"/>
        <end position="239"/>
    </location>
</feature>
<dbReference type="PANTHER" id="PTHR42718:SF9">
    <property type="entry name" value="MAJOR FACILITATOR SUPERFAMILY MULTIDRUG TRANSPORTER MFSC"/>
    <property type="match status" value="1"/>
</dbReference>
<feature type="transmembrane region" description="Helical" evidence="7">
    <location>
        <begin position="502"/>
        <end position="522"/>
    </location>
</feature>
<evidence type="ECO:0000256" key="3">
    <source>
        <dbReference type="ARBA" id="ARBA00022692"/>
    </source>
</evidence>
<name>A0ABR3QDG9_9TREE</name>
<feature type="transmembrane region" description="Helical" evidence="7">
    <location>
        <begin position="59"/>
        <end position="82"/>
    </location>
</feature>
<feature type="transmembrane region" description="Helical" evidence="7">
    <location>
        <begin position="429"/>
        <end position="450"/>
    </location>
</feature>
<keyword evidence="10" id="KW-1185">Reference proteome</keyword>
<feature type="compositionally biased region" description="Basic and acidic residues" evidence="6">
    <location>
        <begin position="30"/>
        <end position="42"/>
    </location>
</feature>
<organism evidence="9 10">
    <name type="scientific">Vanrija albida</name>
    <dbReference type="NCBI Taxonomy" id="181172"/>
    <lineage>
        <taxon>Eukaryota</taxon>
        <taxon>Fungi</taxon>
        <taxon>Dikarya</taxon>
        <taxon>Basidiomycota</taxon>
        <taxon>Agaricomycotina</taxon>
        <taxon>Tremellomycetes</taxon>
        <taxon>Trichosporonales</taxon>
        <taxon>Trichosporonaceae</taxon>
        <taxon>Vanrija</taxon>
    </lineage>
</organism>
<evidence type="ECO:0000256" key="2">
    <source>
        <dbReference type="ARBA" id="ARBA00022448"/>
    </source>
</evidence>
<feature type="transmembrane region" description="Helical" evidence="7">
    <location>
        <begin position="462"/>
        <end position="482"/>
    </location>
</feature>
<feature type="transmembrane region" description="Helical" evidence="7">
    <location>
        <begin position="265"/>
        <end position="286"/>
    </location>
</feature>
<dbReference type="InterPro" id="IPR036259">
    <property type="entry name" value="MFS_trans_sf"/>
</dbReference>
<feature type="transmembrane region" description="Helical" evidence="7">
    <location>
        <begin position="399"/>
        <end position="417"/>
    </location>
</feature>
<evidence type="ECO:0000256" key="7">
    <source>
        <dbReference type="SAM" id="Phobius"/>
    </source>
</evidence>
<feature type="region of interest" description="Disordered" evidence="6">
    <location>
        <begin position="28"/>
        <end position="50"/>
    </location>
</feature>
<feature type="domain" description="Major facilitator superfamily (MFS) profile" evidence="8">
    <location>
        <begin position="59"/>
        <end position="526"/>
    </location>
</feature>
<dbReference type="PROSITE" id="PS50850">
    <property type="entry name" value="MFS"/>
    <property type="match status" value="1"/>
</dbReference>
<evidence type="ECO:0000313" key="9">
    <source>
        <dbReference type="EMBL" id="KAL1412761.1"/>
    </source>
</evidence>
<accession>A0ABR3QDG9</accession>
<protein>
    <recommendedName>
        <fullName evidence="8">Major facilitator superfamily (MFS) profile domain-containing protein</fullName>
    </recommendedName>
</protein>
<sequence length="542" mass="59444">MAGRGSEDLLSVGGEVEGKELVADAAAVAESDKAPSHDRDAEATPAPAPAFSPSRKWSLLLVFSFAMFVDIWFYAAFYFFTYPISLDLGIVVEQQSWVITSYAATFAAFLLFWGRFADLYTPKLTFVTGLALLGTLSLITSFLANKYAFFIFRALAGIAGAMLVPASYRLISYVFAPHELGRAFTLFNMSGSIASATGTVIAGFIEHIPGTGQMTAWRWFFRIVAALVLPVAAVSFFLVPDPREYQLVLEVPEPGAGAKWRRLDLVGSLTMLAAIILLILGLTFGASYGFKTAAFLVPFLLSFVLFPAFFVWEARLPDDVAILPSKTWRIPNFTVWIVFGLQVYAWWSVNYLALVEVYVNVHHDNPVIAAVRLLPQGIAMFVVSICLSTKPVLLSKPRWSILVGMSLAITGYVMFSQSRTQVGTDYWRFVFPGGILGCGGMTIAFAANSVGVMTSVPKEMSGVAGAVLQVSYQVGSVVSFSIQAGMFTVNPGSFYNWSNVQASFYFQIGWMLLWTIGFFVFYRSPHKEVSSEADSVEQARVE</sequence>
<evidence type="ECO:0000256" key="4">
    <source>
        <dbReference type="ARBA" id="ARBA00022989"/>
    </source>
</evidence>
<reference evidence="9 10" key="1">
    <citation type="submission" date="2023-08" db="EMBL/GenBank/DDBJ databases">
        <title>Annotated Genome Sequence of Vanrija albida AlHP1.</title>
        <authorList>
            <person name="Herzog R."/>
        </authorList>
    </citation>
    <scope>NUCLEOTIDE SEQUENCE [LARGE SCALE GENOMIC DNA]</scope>
    <source>
        <strain evidence="9 10">AlHP1</strain>
    </source>
</reference>
<dbReference type="SUPFAM" id="SSF103473">
    <property type="entry name" value="MFS general substrate transporter"/>
    <property type="match status" value="2"/>
</dbReference>
<feature type="transmembrane region" description="Helical" evidence="7">
    <location>
        <begin position="292"/>
        <end position="312"/>
    </location>
</feature>
<keyword evidence="4 7" id="KW-1133">Transmembrane helix</keyword>
<evidence type="ECO:0000256" key="1">
    <source>
        <dbReference type="ARBA" id="ARBA00004141"/>
    </source>
</evidence>
<dbReference type="InterPro" id="IPR011701">
    <property type="entry name" value="MFS"/>
</dbReference>
<evidence type="ECO:0000313" key="10">
    <source>
        <dbReference type="Proteomes" id="UP001565368"/>
    </source>
</evidence>
<feature type="transmembrane region" description="Helical" evidence="7">
    <location>
        <begin position="333"/>
        <end position="355"/>
    </location>
</feature>
<evidence type="ECO:0000259" key="8">
    <source>
        <dbReference type="PROSITE" id="PS50850"/>
    </source>
</evidence>
<keyword evidence="3 7" id="KW-0812">Transmembrane</keyword>
<evidence type="ECO:0000256" key="6">
    <source>
        <dbReference type="SAM" id="MobiDB-lite"/>
    </source>
</evidence>
<feature type="transmembrane region" description="Helical" evidence="7">
    <location>
        <begin position="94"/>
        <end position="112"/>
    </location>
</feature>
<dbReference type="PANTHER" id="PTHR42718">
    <property type="entry name" value="MAJOR FACILITATOR SUPERFAMILY MULTIDRUG TRANSPORTER MFSC"/>
    <property type="match status" value="1"/>
</dbReference>
<comment type="subcellular location">
    <subcellularLocation>
        <location evidence="1">Membrane</location>
        <topology evidence="1">Multi-pass membrane protein</topology>
    </subcellularLocation>
</comment>
<comment type="caution">
    <text evidence="9">The sequence shown here is derived from an EMBL/GenBank/DDBJ whole genome shotgun (WGS) entry which is preliminary data.</text>
</comment>
<dbReference type="GeneID" id="95981551"/>
<gene>
    <name evidence="9" type="ORF">Q8F55_000508</name>
</gene>
<dbReference type="InterPro" id="IPR020846">
    <property type="entry name" value="MFS_dom"/>
</dbReference>
<dbReference type="Pfam" id="PF07690">
    <property type="entry name" value="MFS_1"/>
    <property type="match status" value="1"/>
</dbReference>
<dbReference type="RefSeq" id="XP_069212705.1">
    <property type="nucleotide sequence ID" value="XM_069349161.1"/>
</dbReference>
<dbReference type="EMBL" id="JBBXJM010000001">
    <property type="protein sequence ID" value="KAL1412761.1"/>
    <property type="molecule type" value="Genomic_DNA"/>
</dbReference>
<dbReference type="Proteomes" id="UP001565368">
    <property type="component" value="Unassembled WGS sequence"/>
</dbReference>
<feature type="transmembrane region" description="Helical" evidence="7">
    <location>
        <begin position="124"/>
        <end position="144"/>
    </location>
</feature>
<dbReference type="Gene3D" id="1.20.1250.20">
    <property type="entry name" value="MFS general substrate transporter like domains"/>
    <property type="match status" value="2"/>
</dbReference>
<keyword evidence="2" id="KW-0813">Transport</keyword>
<evidence type="ECO:0000256" key="5">
    <source>
        <dbReference type="ARBA" id="ARBA00023136"/>
    </source>
</evidence>
<feature type="transmembrane region" description="Helical" evidence="7">
    <location>
        <begin position="367"/>
        <end position="387"/>
    </location>
</feature>